<reference evidence="2 3" key="1">
    <citation type="journal article" date="2015" name="Nature">
        <title>rRNA introns, odd ribosomes, and small enigmatic genomes across a large radiation of phyla.</title>
        <authorList>
            <person name="Brown C.T."/>
            <person name="Hug L.A."/>
            <person name="Thomas B.C."/>
            <person name="Sharon I."/>
            <person name="Castelle C.J."/>
            <person name="Singh A."/>
            <person name="Wilkins M.J."/>
            <person name="Williams K.H."/>
            <person name="Banfield J.F."/>
        </authorList>
    </citation>
    <scope>NUCLEOTIDE SEQUENCE [LARGE SCALE GENOMIC DNA]</scope>
</reference>
<dbReference type="InterPro" id="IPR029058">
    <property type="entry name" value="AB_hydrolase_fold"/>
</dbReference>
<dbReference type="EMBL" id="LCLS01000003">
    <property type="protein sequence ID" value="KKU22373.1"/>
    <property type="molecule type" value="Genomic_DNA"/>
</dbReference>
<proteinExistence type="predicted"/>
<dbReference type="AlphaFoldDB" id="A0A0G1QX35"/>
<dbReference type="Pfam" id="PF12697">
    <property type="entry name" value="Abhydrolase_6"/>
    <property type="match status" value="1"/>
</dbReference>
<accession>A0A0G1QX35</accession>
<evidence type="ECO:0000313" key="3">
    <source>
        <dbReference type="Proteomes" id="UP000034107"/>
    </source>
</evidence>
<protein>
    <submittedName>
        <fullName evidence="2">Lipase class 2</fullName>
    </submittedName>
</protein>
<dbReference type="SUPFAM" id="SSF53474">
    <property type="entry name" value="alpha/beta-Hydrolases"/>
    <property type="match status" value="1"/>
</dbReference>
<organism evidence="2 3">
    <name type="scientific">Candidatus Nomurabacteria bacterium GW2011_GWA1_46_11</name>
    <dbReference type="NCBI Taxonomy" id="1618732"/>
    <lineage>
        <taxon>Bacteria</taxon>
        <taxon>Candidatus Nomuraibacteriota</taxon>
    </lineage>
</organism>
<name>A0A0G1QX35_9BACT</name>
<evidence type="ECO:0000259" key="1">
    <source>
        <dbReference type="Pfam" id="PF12697"/>
    </source>
</evidence>
<dbReference type="PANTHER" id="PTHR37946:SF1">
    <property type="entry name" value="SLL1969 PROTEIN"/>
    <property type="match status" value="1"/>
</dbReference>
<gene>
    <name evidence="2" type="ORF">UX31_C0003G0039</name>
</gene>
<sequence>MEKYFPLIYLKLMLVSDVVKELFLDLGGRSLVGYWSFLNRSSVGSLKRSQKYPIVLIHGWLDNNSALTPFEQYLKSRGFQVYLPQIGLGLQDINKLTIIVKKLIEDKELKEVVLVGLCLGGIVGLNYAQDPKNQKLIRKIITVATPFYGAPLGKFVPFSLSARQLRTKSDFLEKLRQKNFFPRSKIICLRAKGDQLVPGGSSHFKGARVKTVDCYGHVNLQSNLKTFQLVARLAKN</sequence>
<evidence type="ECO:0000313" key="2">
    <source>
        <dbReference type="EMBL" id="KKU22373.1"/>
    </source>
</evidence>
<feature type="domain" description="AB hydrolase-1" evidence="1">
    <location>
        <begin position="54"/>
        <end position="162"/>
    </location>
</feature>
<dbReference type="PANTHER" id="PTHR37946">
    <property type="entry name" value="SLL1969 PROTEIN"/>
    <property type="match status" value="1"/>
</dbReference>
<comment type="caution">
    <text evidence="2">The sequence shown here is derived from an EMBL/GenBank/DDBJ whole genome shotgun (WGS) entry which is preliminary data.</text>
</comment>
<dbReference type="Proteomes" id="UP000034107">
    <property type="component" value="Unassembled WGS sequence"/>
</dbReference>
<dbReference type="Gene3D" id="3.40.50.1820">
    <property type="entry name" value="alpha/beta hydrolase"/>
    <property type="match status" value="1"/>
</dbReference>
<dbReference type="InterPro" id="IPR000073">
    <property type="entry name" value="AB_hydrolase_1"/>
</dbReference>